<dbReference type="OrthoDB" id="9908at2"/>
<evidence type="ECO:0000313" key="9">
    <source>
        <dbReference type="Proteomes" id="UP000317315"/>
    </source>
</evidence>
<comment type="function">
    <text evidence="5">Required for morphogenesis and for the elongation of the flagellar filament by facilitating polymerization of the flagellin monomers at the tip of growing filament. Forms a capping structure, which prevents flagellin subunits (transported through the central channel of the flagellum) from leaking out without polymerization at the distal end.</text>
</comment>
<evidence type="ECO:0000256" key="1">
    <source>
        <dbReference type="ARBA" id="ARBA00009764"/>
    </source>
</evidence>
<evidence type="ECO:0000256" key="2">
    <source>
        <dbReference type="ARBA" id="ARBA00011255"/>
    </source>
</evidence>
<keyword evidence="5" id="KW-0964">Secreted</keyword>
<dbReference type="GO" id="GO:0007155">
    <property type="term" value="P:cell adhesion"/>
    <property type="evidence" value="ECO:0007669"/>
    <property type="project" value="InterPro"/>
</dbReference>
<evidence type="ECO:0000256" key="5">
    <source>
        <dbReference type="RuleBase" id="RU362066"/>
    </source>
</evidence>
<name>A0A521DBI0_9BACT</name>
<keyword evidence="3" id="KW-0175">Coiled coil</keyword>
<dbReference type="RefSeq" id="WP_142935933.1">
    <property type="nucleotide sequence ID" value="NZ_FXTM01000019.1"/>
</dbReference>
<dbReference type="PANTHER" id="PTHR30288">
    <property type="entry name" value="FLAGELLAR CAP/ASSEMBLY PROTEIN FLID"/>
    <property type="match status" value="1"/>
</dbReference>
<comment type="subunit">
    <text evidence="2 5">Homopentamer.</text>
</comment>
<evidence type="ECO:0000259" key="6">
    <source>
        <dbReference type="Pfam" id="PF02465"/>
    </source>
</evidence>
<evidence type="ECO:0000256" key="3">
    <source>
        <dbReference type="ARBA" id="ARBA00023054"/>
    </source>
</evidence>
<keyword evidence="4 5" id="KW-0975">Bacterial flagellum</keyword>
<feature type="domain" description="Flagellar hook-associated protein 2 N-terminal" evidence="6">
    <location>
        <begin position="14"/>
        <end position="107"/>
    </location>
</feature>
<dbReference type="InterPro" id="IPR040026">
    <property type="entry name" value="FliD"/>
</dbReference>
<keyword evidence="9" id="KW-1185">Reference proteome</keyword>
<dbReference type="Pfam" id="PF02465">
    <property type="entry name" value="FliD_N"/>
    <property type="match status" value="1"/>
</dbReference>
<dbReference type="Proteomes" id="UP000317315">
    <property type="component" value="Unassembled WGS sequence"/>
</dbReference>
<accession>A0A521DBI0</accession>
<proteinExistence type="inferred from homology"/>
<dbReference type="PANTHER" id="PTHR30288:SF0">
    <property type="entry name" value="FLAGELLAR HOOK-ASSOCIATED PROTEIN 2"/>
    <property type="match status" value="1"/>
</dbReference>
<dbReference type="AlphaFoldDB" id="A0A521DBI0"/>
<protein>
    <recommendedName>
        <fullName evidence="5">Flagellar hook-associated protein 2</fullName>
        <shortName evidence="5">HAP2</shortName>
    </recommendedName>
    <alternativeName>
        <fullName evidence="5">Flagellar cap protein</fullName>
    </alternativeName>
</protein>
<comment type="subcellular location">
    <subcellularLocation>
        <location evidence="5">Secreted</location>
    </subcellularLocation>
    <subcellularLocation>
        <location evidence="5">Bacterial flagellum</location>
    </subcellularLocation>
</comment>
<dbReference type="GO" id="GO:0005576">
    <property type="term" value="C:extracellular region"/>
    <property type="evidence" value="ECO:0007669"/>
    <property type="project" value="UniProtKB-SubCell"/>
</dbReference>
<dbReference type="InterPro" id="IPR010809">
    <property type="entry name" value="FliD_C"/>
</dbReference>
<dbReference type="Pfam" id="PF07195">
    <property type="entry name" value="FliD_C"/>
    <property type="match status" value="1"/>
</dbReference>
<sequence>MAGEFYISNLTGDFDYQSYLDKLKSIKMIPVQQLQSQEQLVSAKIKALSDIHSKLKAFLKTVESLSSEETYNILKASVSNSDVASASVTGNPVEGTYDVEVSQLARANTYKVGTVNSITNLDSPISKNGTLTISYKRNGTEKNFSIDYGGKTLREIAEEINNSGDLKASIINVGTNDNPDYQLMITSTETGIENEITGIDDNLNPGDDSDGVFSEDSSKTYETVSAQDAEISINGIQFSNPTNTFDSAINGISITAKETGTTTLTVDRDYSKIKSLVKDLLKEYNNLHDTISKYTAKGQPLQGEYSLHTIENTIFNMITNSLGKYGILDTEGTIENTKGHLTLKEDMFDDFMKRDNAKDILMNLGSSIDSYVQSYDVNLTNEENNYRNRINDIDNRVRFMTDMINKEIESMRIRFAKLQTYLSEMKSVQMRIQSFAASLSQSKENKT</sequence>
<gene>
    <name evidence="8" type="ORF">SAMN06269117_11938</name>
</gene>
<feature type="domain" description="Flagellar hook-associated protein 2 C-terminal" evidence="7">
    <location>
        <begin position="226"/>
        <end position="427"/>
    </location>
</feature>
<comment type="similarity">
    <text evidence="1 5">Belongs to the FliD family.</text>
</comment>
<dbReference type="InterPro" id="IPR003481">
    <property type="entry name" value="FliD_N"/>
</dbReference>
<dbReference type="GO" id="GO:0009424">
    <property type="term" value="C:bacterial-type flagellum hook"/>
    <property type="evidence" value="ECO:0007669"/>
    <property type="project" value="UniProtKB-UniRule"/>
</dbReference>
<keyword evidence="8" id="KW-0969">Cilium</keyword>
<evidence type="ECO:0000256" key="4">
    <source>
        <dbReference type="ARBA" id="ARBA00023143"/>
    </source>
</evidence>
<evidence type="ECO:0000259" key="7">
    <source>
        <dbReference type="Pfam" id="PF07195"/>
    </source>
</evidence>
<keyword evidence="8" id="KW-0966">Cell projection</keyword>
<organism evidence="8 9">
    <name type="scientific">Balnearium lithotrophicum</name>
    <dbReference type="NCBI Taxonomy" id="223788"/>
    <lineage>
        <taxon>Bacteria</taxon>
        <taxon>Pseudomonadati</taxon>
        <taxon>Aquificota</taxon>
        <taxon>Aquificia</taxon>
        <taxon>Desulfurobacteriales</taxon>
        <taxon>Desulfurobacteriaceae</taxon>
        <taxon>Balnearium</taxon>
    </lineage>
</organism>
<keyword evidence="8" id="KW-0282">Flagellum</keyword>
<dbReference type="GO" id="GO:0071973">
    <property type="term" value="P:bacterial-type flagellum-dependent cell motility"/>
    <property type="evidence" value="ECO:0007669"/>
    <property type="project" value="TreeGrafter"/>
</dbReference>
<dbReference type="EMBL" id="FXTM01000019">
    <property type="protein sequence ID" value="SMO69033.1"/>
    <property type="molecule type" value="Genomic_DNA"/>
</dbReference>
<dbReference type="GO" id="GO:0009421">
    <property type="term" value="C:bacterial-type flagellum filament cap"/>
    <property type="evidence" value="ECO:0007669"/>
    <property type="project" value="InterPro"/>
</dbReference>
<reference evidence="8 9" key="1">
    <citation type="submission" date="2017-05" db="EMBL/GenBank/DDBJ databases">
        <authorList>
            <person name="Varghese N."/>
            <person name="Submissions S."/>
        </authorList>
    </citation>
    <scope>NUCLEOTIDE SEQUENCE [LARGE SCALE GENOMIC DNA]</scope>
    <source>
        <strain evidence="8 9">DSM 16304</strain>
    </source>
</reference>
<evidence type="ECO:0000313" key="8">
    <source>
        <dbReference type="EMBL" id="SMO69033.1"/>
    </source>
</evidence>